<name>A0A7S0RAP1_9CHLO</name>
<feature type="region of interest" description="Disordered" evidence="1">
    <location>
        <begin position="86"/>
        <end position="106"/>
    </location>
</feature>
<sequence>MVLGIKKDPSTDLGYSSLAVDKKSWNKSFSLGKADRFASHSFNAIHGLTNKNRIDAVYDARKGLADEIKHSNYKGNIYRSKMPKSVDINSSRCGDPRASNTKVPFPYAKPLGPGSYNNEKLKKHSAPGGMLDPKRESACFSSLPRPPMECGNPVPDVSDVLTRDMRNWTSRGFTSSRSQRFANMSLVNDTGKYRSLCNFGGLFAMAQKGRIPAFDAEYDADTGAGRSIGRTVREGPNRCSIAFRSNQDRLMRMPSHTPDTRLRNMRTTCDEWIGPGTYDAPGPYIGTENIHTGTATGMFDSTFRGEVRFNNRGGYGFFKDSSLLRGTW</sequence>
<proteinExistence type="predicted"/>
<dbReference type="InterPro" id="IPR010736">
    <property type="entry name" value="SHIPPO-rpt"/>
</dbReference>
<gene>
    <name evidence="2" type="ORF">POBO1169_LOCUS11052</name>
</gene>
<evidence type="ECO:0000313" key="2">
    <source>
        <dbReference type="EMBL" id="CAD8671840.1"/>
    </source>
</evidence>
<protein>
    <submittedName>
        <fullName evidence="2">Uncharacterized protein</fullName>
    </submittedName>
</protein>
<dbReference type="AlphaFoldDB" id="A0A7S0RAP1"/>
<dbReference type="Pfam" id="PF07004">
    <property type="entry name" value="SHIPPO-rpt"/>
    <property type="match status" value="1"/>
</dbReference>
<accession>A0A7S0RAP1</accession>
<feature type="compositionally biased region" description="Polar residues" evidence="1">
    <location>
        <begin position="87"/>
        <end position="102"/>
    </location>
</feature>
<reference evidence="2" key="1">
    <citation type="submission" date="2021-01" db="EMBL/GenBank/DDBJ databases">
        <authorList>
            <person name="Corre E."/>
            <person name="Pelletier E."/>
            <person name="Niang G."/>
            <person name="Scheremetjew M."/>
            <person name="Finn R."/>
            <person name="Kale V."/>
            <person name="Holt S."/>
            <person name="Cochrane G."/>
            <person name="Meng A."/>
            <person name="Brown T."/>
            <person name="Cohen L."/>
        </authorList>
    </citation>
    <scope>NUCLEOTIDE SEQUENCE</scope>
    <source>
        <strain evidence="2">CCMP722</strain>
    </source>
</reference>
<organism evidence="2">
    <name type="scientific">Pyramimonas obovata</name>
    <dbReference type="NCBI Taxonomy" id="1411642"/>
    <lineage>
        <taxon>Eukaryota</taxon>
        <taxon>Viridiplantae</taxon>
        <taxon>Chlorophyta</taxon>
        <taxon>Pyramimonadophyceae</taxon>
        <taxon>Pyramimonadales</taxon>
        <taxon>Pyramimonadaceae</taxon>
        <taxon>Pyramimonas</taxon>
        <taxon>Pyramimonas incertae sedis</taxon>
    </lineage>
</organism>
<dbReference type="EMBL" id="HBFA01021746">
    <property type="protein sequence ID" value="CAD8671840.1"/>
    <property type="molecule type" value="Transcribed_RNA"/>
</dbReference>
<evidence type="ECO:0000256" key="1">
    <source>
        <dbReference type="SAM" id="MobiDB-lite"/>
    </source>
</evidence>